<reference evidence="3 4" key="1">
    <citation type="submission" date="2020-04" db="EMBL/GenBank/DDBJ databases">
        <title>MicrobeNet Type strains.</title>
        <authorList>
            <person name="Nicholson A.C."/>
        </authorList>
    </citation>
    <scope>NUCLEOTIDE SEQUENCE [LARGE SCALE GENOMIC DNA]</scope>
    <source>
        <strain evidence="3 4">JCM 3332</strain>
    </source>
</reference>
<organism evidence="3 4">
    <name type="scientific">Nocardia flavorosea</name>
    <dbReference type="NCBI Taxonomy" id="53429"/>
    <lineage>
        <taxon>Bacteria</taxon>
        <taxon>Bacillati</taxon>
        <taxon>Actinomycetota</taxon>
        <taxon>Actinomycetes</taxon>
        <taxon>Mycobacteriales</taxon>
        <taxon>Nocardiaceae</taxon>
        <taxon>Nocardia</taxon>
    </lineage>
</organism>
<evidence type="ECO:0000256" key="1">
    <source>
        <dbReference type="SAM" id="SignalP"/>
    </source>
</evidence>
<dbReference type="PANTHER" id="PTHR33371:SF15">
    <property type="entry name" value="LIPOPROTEIN LPRN"/>
    <property type="match status" value="1"/>
</dbReference>
<gene>
    <name evidence="3" type="ORF">HGA15_33835</name>
</gene>
<dbReference type="Pfam" id="PF02470">
    <property type="entry name" value="MlaD"/>
    <property type="match status" value="1"/>
</dbReference>
<evidence type="ECO:0000259" key="2">
    <source>
        <dbReference type="Pfam" id="PF02470"/>
    </source>
</evidence>
<dbReference type="EMBL" id="JAAXOT010000038">
    <property type="protein sequence ID" value="NKY61031.1"/>
    <property type="molecule type" value="Genomic_DNA"/>
</dbReference>
<dbReference type="PROSITE" id="PS51257">
    <property type="entry name" value="PROKAR_LIPOPROTEIN"/>
    <property type="match status" value="1"/>
</dbReference>
<accession>A0A846YTQ3</accession>
<dbReference type="GO" id="GO:0005576">
    <property type="term" value="C:extracellular region"/>
    <property type="evidence" value="ECO:0007669"/>
    <property type="project" value="TreeGrafter"/>
</dbReference>
<proteinExistence type="predicted"/>
<dbReference type="RefSeq" id="WP_062980344.1">
    <property type="nucleotide sequence ID" value="NZ_JAAXOT010000038.1"/>
</dbReference>
<evidence type="ECO:0000313" key="3">
    <source>
        <dbReference type="EMBL" id="NKY61031.1"/>
    </source>
</evidence>
<comment type="caution">
    <text evidence="3">The sequence shown here is derived from an EMBL/GenBank/DDBJ whole genome shotgun (WGS) entry which is preliminary data.</text>
</comment>
<protein>
    <submittedName>
        <fullName evidence="3">MCE family protein</fullName>
    </submittedName>
</protein>
<feature type="domain" description="Mce/MlaD" evidence="2">
    <location>
        <begin position="40"/>
        <end position="124"/>
    </location>
</feature>
<dbReference type="InterPro" id="IPR052336">
    <property type="entry name" value="MlaD_Phospholipid_Transporter"/>
</dbReference>
<name>A0A846YTQ3_9NOCA</name>
<dbReference type="PANTHER" id="PTHR33371">
    <property type="entry name" value="INTERMEMBRANE PHOSPHOLIPID TRANSPORT SYSTEM BINDING PROTEIN MLAD-RELATED"/>
    <property type="match status" value="1"/>
</dbReference>
<dbReference type="InterPro" id="IPR003399">
    <property type="entry name" value="Mce/MlaD"/>
</dbReference>
<keyword evidence="4" id="KW-1185">Reference proteome</keyword>
<dbReference type="Proteomes" id="UP000570678">
    <property type="component" value="Unassembled WGS sequence"/>
</dbReference>
<sequence>MRHPIRHVGVAVLVAIALVTGGCAFDPADVPVPGSGVPGPTYRIQVQFTDVLNLPMRAKVFANGAQVGTVSGVRVVDPAAGQHRGAGYAVADLDIQQAVRLPESVRVELRQQTVLGDVHVALISPPGNGGAVLADGATVPMNRTSPAGQVEDTMAALATFVNGGAIEQFQNVVDQLGAALPADPAETARRARALAVNATDLAANQDDLDTLLAGLAEAGRTGADSAPLLADVLVDGEVQQLVDAVSSLITALGLFGRIAEISRALTWLAPALRAGDAAAKAFMPLVFTARPFDTSAPSNLNLLVGLLRDKIIPWVQYGMKANVASIRLAEGAAGTPPPPDEQVDRVVATLRMIGAIR</sequence>
<keyword evidence="1" id="KW-0732">Signal</keyword>
<evidence type="ECO:0000313" key="4">
    <source>
        <dbReference type="Proteomes" id="UP000570678"/>
    </source>
</evidence>
<dbReference type="AlphaFoldDB" id="A0A846YTQ3"/>
<feature type="chain" id="PRO_5032448482" evidence="1">
    <location>
        <begin position="25"/>
        <end position="357"/>
    </location>
</feature>
<feature type="signal peptide" evidence="1">
    <location>
        <begin position="1"/>
        <end position="24"/>
    </location>
</feature>